<sequence>MLTKKLSRIHERVPTRLRSNIARVHSPLIATLCLKRLSLKFYKYMTLNKNTLDAFINEYCWYSSPLSFNDPFDCALMKGKKFKEFFLETKKILCLATEHNNLLMWSHYADSHKGICIEYTPFSDEEIASLKEQGIFGDSPNDRLCIIQNARKVEYKSVEAINDYLDLLPNTDQELMELHDQKQAAGQAEEYYLMISKALTIKHESWAYENEYRIIHDGNNRNTHPGKITKIYIGAKASSQDKRTLSMLMNGSIDLVCMDFSESKYALTERILNPEIDFQGLGLSFEE</sequence>
<evidence type="ECO:0008006" key="3">
    <source>
        <dbReference type="Google" id="ProtNLM"/>
    </source>
</evidence>
<comment type="caution">
    <text evidence="1">The sequence shown here is derived from an EMBL/GenBank/DDBJ whole genome shotgun (WGS) entry which is preliminary data.</text>
</comment>
<dbReference type="AlphaFoldDB" id="A0A0B8P3U2"/>
<reference evidence="1 2" key="1">
    <citation type="submission" date="2015-01" db="EMBL/GenBank/DDBJ databases">
        <title>Vibrio sp. C1 JCM 19231 whole genome shotgun sequence.</title>
        <authorList>
            <person name="Sawabe T."/>
            <person name="Meirelles P."/>
            <person name="Feng G."/>
            <person name="Sayaka M."/>
            <person name="Hattori M."/>
            <person name="Ohkuma M."/>
        </authorList>
    </citation>
    <scope>NUCLEOTIDE SEQUENCE [LARGE SCALE GENOMIC DNA]</scope>
    <source>
        <strain evidence="2">JCM 19231</strain>
    </source>
</reference>
<name>A0A0B8P3U2_9VIBR</name>
<proteinExistence type="predicted"/>
<dbReference type="Pfam" id="PF11185">
    <property type="entry name" value="DUF2971"/>
    <property type="match status" value="1"/>
</dbReference>
<dbReference type="Proteomes" id="UP000031671">
    <property type="component" value="Unassembled WGS sequence"/>
</dbReference>
<protein>
    <recommendedName>
        <fullName evidence="3">DUF2971 domain-containing protein</fullName>
    </recommendedName>
</protein>
<gene>
    <name evidence="1" type="ORF">JCM19231_5885</name>
</gene>
<reference evidence="1 2" key="2">
    <citation type="submission" date="2015-01" db="EMBL/GenBank/DDBJ databases">
        <authorList>
            <consortium name="NBRP consortium"/>
            <person name="Sawabe T."/>
            <person name="Meirelles P."/>
            <person name="Feng G."/>
            <person name="Sayaka M."/>
            <person name="Hattori M."/>
            <person name="Ohkuma M."/>
        </authorList>
    </citation>
    <scope>NUCLEOTIDE SEQUENCE [LARGE SCALE GENOMIC DNA]</scope>
    <source>
        <strain evidence="2">JCM 19231</strain>
    </source>
</reference>
<accession>A0A0B8P3U2</accession>
<keyword evidence="2" id="KW-1185">Reference proteome</keyword>
<dbReference type="EMBL" id="BBRZ01000069">
    <property type="protein sequence ID" value="GAM57943.1"/>
    <property type="molecule type" value="Genomic_DNA"/>
</dbReference>
<evidence type="ECO:0000313" key="2">
    <source>
        <dbReference type="Proteomes" id="UP000031671"/>
    </source>
</evidence>
<evidence type="ECO:0000313" key="1">
    <source>
        <dbReference type="EMBL" id="GAM57943.1"/>
    </source>
</evidence>
<organism evidence="1 2">
    <name type="scientific">Vibrio ishigakensis</name>
    <dbReference type="NCBI Taxonomy" id="1481914"/>
    <lineage>
        <taxon>Bacteria</taxon>
        <taxon>Pseudomonadati</taxon>
        <taxon>Pseudomonadota</taxon>
        <taxon>Gammaproteobacteria</taxon>
        <taxon>Vibrionales</taxon>
        <taxon>Vibrionaceae</taxon>
        <taxon>Vibrio</taxon>
    </lineage>
</organism>
<dbReference type="InterPro" id="IPR021352">
    <property type="entry name" value="DUF2971"/>
</dbReference>